<dbReference type="AlphaFoldDB" id="A0A1F2PAM5"/>
<dbReference type="STRING" id="1838285.SCAL_000755"/>
<evidence type="ECO:0000256" key="4">
    <source>
        <dbReference type="ARBA" id="ARBA00022679"/>
    </source>
</evidence>
<evidence type="ECO:0000256" key="7">
    <source>
        <dbReference type="ARBA" id="ARBA00023136"/>
    </source>
</evidence>
<dbReference type="Gene3D" id="3.90.550.10">
    <property type="entry name" value="Spore Coat Polysaccharide Biosynthesis Protein SpsA, Chain A"/>
    <property type="match status" value="1"/>
</dbReference>
<evidence type="ECO:0000256" key="6">
    <source>
        <dbReference type="ARBA" id="ARBA00022989"/>
    </source>
</evidence>
<protein>
    <submittedName>
        <fullName evidence="9">Dolichol-P-glucose synthetase</fullName>
    </submittedName>
</protein>
<dbReference type="SUPFAM" id="SSF53448">
    <property type="entry name" value="Nucleotide-diphospho-sugar transferases"/>
    <property type="match status" value="1"/>
</dbReference>
<keyword evidence="5" id="KW-0812">Transmembrane</keyword>
<feature type="domain" description="Glycosyltransferase 2-like" evidence="8">
    <location>
        <begin position="6"/>
        <end position="169"/>
    </location>
</feature>
<dbReference type="Proteomes" id="UP000186940">
    <property type="component" value="Unassembled WGS sequence"/>
</dbReference>
<gene>
    <name evidence="9" type="ORF">SCAL_000755</name>
</gene>
<keyword evidence="7" id="KW-0472">Membrane</keyword>
<sequence>MITEVSLVLPAYNEAERIVRCVERAVETLEKITPSFEVIIAEDGSTDETPSLAAELADTYAQVRHLHSDTRLGRAGGMVRAFRVAEGEILAFMDVDLATDLSHLQELIQAIRDGFDVATGSRLMKESDVTRSFKRTILSRGYNFLVRLLLKSKIRDHQCGFKAFRRDMLFEIIDELEDEHWFWDTELLVLAQKKGYRIYEFPVKWVDGEMTKVNLSSDTFEMGSKIFAMRRRIKR</sequence>
<evidence type="ECO:0000259" key="8">
    <source>
        <dbReference type="Pfam" id="PF00535"/>
    </source>
</evidence>
<keyword evidence="3" id="KW-0328">Glycosyltransferase</keyword>
<dbReference type="CDD" id="cd04188">
    <property type="entry name" value="DPG_synthase"/>
    <property type="match status" value="1"/>
</dbReference>
<evidence type="ECO:0000256" key="3">
    <source>
        <dbReference type="ARBA" id="ARBA00022676"/>
    </source>
</evidence>
<accession>A0A1F2PAM5</accession>
<dbReference type="PANTHER" id="PTHR10859:SF105">
    <property type="entry name" value="DOLICHYL-PHOSPHATE BETA-D-MANNOSYLTRANSFERASE"/>
    <property type="match status" value="1"/>
</dbReference>
<dbReference type="InterPro" id="IPR035518">
    <property type="entry name" value="DPG_synthase"/>
</dbReference>
<reference evidence="9" key="1">
    <citation type="submission" date="2016-05" db="EMBL/GenBank/DDBJ databases">
        <title>Microbial consortia oxidize butane by reversing methanogenesis.</title>
        <authorList>
            <person name="Laso-Perez R."/>
            <person name="Richter M."/>
            <person name="Wegener G."/>
            <person name="Musat F."/>
        </authorList>
    </citation>
    <scope>NUCLEOTIDE SEQUENCE [LARGE SCALE GENOMIC DNA]</scope>
    <source>
        <strain evidence="9">BOX2</strain>
    </source>
</reference>
<proteinExistence type="inferred from homology"/>
<evidence type="ECO:0000256" key="5">
    <source>
        <dbReference type="ARBA" id="ARBA00022692"/>
    </source>
</evidence>
<dbReference type="GO" id="GO:0006487">
    <property type="term" value="P:protein N-linked glycosylation"/>
    <property type="evidence" value="ECO:0007669"/>
    <property type="project" value="TreeGrafter"/>
</dbReference>
<name>A0A1F2PAM5_9EURY</name>
<evidence type="ECO:0000256" key="2">
    <source>
        <dbReference type="ARBA" id="ARBA00006739"/>
    </source>
</evidence>
<evidence type="ECO:0000256" key="1">
    <source>
        <dbReference type="ARBA" id="ARBA00004308"/>
    </source>
</evidence>
<evidence type="ECO:0000313" key="9">
    <source>
        <dbReference type="EMBL" id="OFV68115.1"/>
    </source>
</evidence>
<comment type="subcellular location">
    <subcellularLocation>
        <location evidence="1">Endomembrane system</location>
    </subcellularLocation>
</comment>
<dbReference type="GO" id="GO:0012505">
    <property type="term" value="C:endomembrane system"/>
    <property type="evidence" value="ECO:0007669"/>
    <property type="project" value="UniProtKB-SubCell"/>
</dbReference>
<dbReference type="GO" id="GO:0016757">
    <property type="term" value="F:glycosyltransferase activity"/>
    <property type="evidence" value="ECO:0007669"/>
    <property type="project" value="UniProtKB-KW"/>
</dbReference>
<dbReference type="EMBL" id="LYOS01000002">
    <property type="protein sequence ID" value="OFV68115.1"/>
    <property type="molecule type" value="Genomic_DNA"/>
</dbReference>
<evidence type="ECO:0000313" key="10">
    <source>
        <dbReference type="Proteomes" id="UP000186940"/>
    </source>
</evidence>
<dbReference type="PATRIC" id="fig|1838285.3.peg.764"/>
<dbReference type="InterPro" id="IPR001173">
    <property type="entry name" value="Glyco_trans_2-like"/>
</dbReference>
<organism evidence="9 10">
    <name type="scientific">Candidatus Syntropharchaeum caldarium</name>
    <dbReference type="NCBI Taxonomy" id="1838285"/>
    <lineage>
        <taxon>Archaea</taxon>
        <taxon>Methanobacteriati</taxon>
        <taxon>Methanobacteriota</taxon>
        <taxon>Stenosarchaea group</taxon>
        <taxon>Methanomicrobia</taxon>
        <taxon>Methanosarcinales</taxon>
        <taxon>ANME-2 cluster</taxon>
        <taxon>Candidatus Syntropharchaeum</taxon>
    </lineage>
</organism>
<keyword evidence="6" id="KW-1133">Transmembrane helix</keyword>
<dbReference type="Pfam" id="PF00535">
    <property type="entry name" value="Glycos_transf_2"/>
    <property type="match status" value="1"/>
</dbReference>
<dbReference type="InterPro" id="IPR029044">
    <property type="entry name" value="Nucleotide-diphossugar_trans"/>
</dbReference>
<comment type="caution">
    <text evidence="9">The sequence shown here is derived from an EMBL/GenBank/DDBJ whole genome shotgun (WGS) entry which is preliminary data.</text>
</comment>
<keyword evidence="10" id="KW-1185">Reference proteome</keyword>
<dbReference type="PANTHER" id="PTHR10859">
    <property type="entry name" value="GLYCOSYL TRANSFERASE"/>
    <property type="match status" value="1"/>
</dbReference>
<comment type="similarity">
    <text evidence="2">Belongs to the glycosyltransferase 2 family.</text>
</comment>
<keyword evidence="4" id="KW-0808">Transferase</keyword>